<feature type="transmembrane region" description="Helical" evidence="1">
    <location>
        <begin position="20"/>
        <end position="40"/>
    </location>
</feature>
<dbReference type="EMBL" id="HF679131">
    <property type="protein sequence ID" value="CCU55557.1"/>
    <property type="molecule type" value="Genomic_DNA"/>
</dbReference>
<evidence type="ECO:0000313" key="3">
    <source>
        <dbReference type="Proteomes" id="UP000792575"/>
    </source>
</evidence>
<dbReference type="RefSeq" id="YP_008004059.1">
    <property type="nucleotide sequence ID" value="NC_021247.1"/>
</dbReference>
<gene>
    <name evidence="2" type="ORF">AHEV_236</name>
</gene>
<proteinExistence type="predicted"/>
<keyword evidence="1" id="KW-1133">Transmembrane helix</keyword>
<reference evidence="2" key="1">
    <citation type="journal article" date="2013" name="J. Virol.">
        <title>New Insights into the Evolution of Entomopoxvirinae from the Complete Genome Sequences of Four Entomopoxviruses Infecting Adoxophyes honmai, Choristoneura biennis, Choristoneura rosaceana, and Mythimna separata.</title>
        <authorList>
            <person name="Theze J."/>
            <person name="Takatsuka J."/>
            <person name="Li Z."/>
            <person name="Gallais J."/>
            <person name="Doucet D."/>
            <person name="Arif B."/>
            <person name="Nakai M."/>
            <person name="Herniou E.A."/>
        </authorList>
    </citation>
    <scope>NUCLEOTIDE SEQUENCE</scope>
    <source>
        <strain evidence="2">Tokyo</strain>
    </source>
</reference>
<organism evidence="2 3">
    <name type="scientific">Adoxophyes honmai entomopoxvirus 'L'</name>
    <dbReference type="NCBI Taxonomy" id="1293540"/>
    <lineage>
        <taxon>Viruses</taxon>
        <taxon>Varidnaviria</taxon>
        <taxon>Bamfordvirae</taxon>
        <taxon>Nucleocytoviricota</taxon>
        <taxon>Pokkesviricetes</taxon>
        <taxon>Chitovirales</taxon>
        <taxon>Poxviridae</taxon>
        <taxon>Entomopoxvirinae</taxon>
        <taxon>Betaentomopoxvirus</taxon>
        <taxon>Betaentomopoxvirus ahonmai</taxon>
    </lineage>
</organism>
<name>A0A916NX88_9POXV</name>
<dbReference type="Proteomes" id="UP000792575">
    <property type="component" value="Genome"/>
</dbReference>
<keyword evidence="1" id="KW-0472">Membrane</keyword>
<evidence type="ECO:0000313" key="2">
    <source>
        <dbReference type="EMBL" id="CCU55557.1"/>
    </source>
</evidence>
<evidence type="ECO:0000256" key="1">
    <source>
        <dbReference type="SAM" id="Phobius"/>
    </source>
</evidence>
<sequence>MIIEELIGKMSLKILLINNIVSITIYIYSHSYFKIIYLIFYSQKKNKNIDSLNILKNKNKNKFYIICNYVYTSSRIIGV</sequence>
<dbReference type="GeneID" id="15614165"/>
<protein>
    <submittedName>
        <fullName evidence="2">Uncharacterized protein</fullName>
    </submittedName>
</protein>
<accession>A0A916NX88</accession>
<dbReference type="KEGG" id="vg:15614165"/>
<keyword evidence="1" id="KW-0812">Transmembrane</keyword>
<keyword evidence="3" id="KW-1185">Reference proteome</keyword>